<dbReference type="InterPro" id="IPR053178">
    <property type="entry name" value="Osmoadaptation_assoc"/>
</dbReference>
<dbReference type="GO" id="GO:0009893">
    <property type="term" value="P:positive regulation of metabolic process"/>
    <property type="evidence" value="ECO:0007669"/>
    <property type="project" value="UniProtKB-ARBA"/>
</dbReference>
<dbReference type="PANTHER" id="PTHR38111:SF2">
    <property type="entry name" value="FINGER DOMAIN PROTEIN, PUTATIVE (AFU_ORTHOLOGUE AFUA_1G01560)-RELATED"/>
    <property type="match status" value="1"/>
</dbReference>
<dbReference type="PROSITE" id="PS50048">
    <property type="entry name" value="ZN2_CY6_FUNGAL_2"/>
    <property type="match status" value="1"/>
</dbReference>
<evidence type="ECO:0000259" key="6">
    <source>
        <dbReference type="PROSITE" id="PS50048"/>
    </source>
</evidence>
<dbReference type="GO" id="GO:0000981">
    <property type="term" value="F:DNA-binding transcription factor activity, RNA polymerase II-specific"/>
    <property type="evidence" value="ECO:0007669"/>
    <property type="project" value="InterPro"/>
</dbReference>
<dbReference type="AlphaFoldDB" id="A0A5N7CEZ1"/>
<organism evidence="7">
    <name type="scientific">Petromyces alliaceus</name>
    <name type="common">Aspergillus alliaceus</name>
    <dbReference type="NCBI Taxonomy" id="209559"/>
    <lineage>
        <taxon>Eukaryota</taxon>
        <taxon>Fungi</taxon>
        <taxon>Dikarya</taxon>
        <taxon>Ascomycota</taxon>
        <taxon>Pezizomycotina</taxon>
        <taxon>Eurotiomycetes</taxon>
        <taxon>Eurotiomycetidae</taxon>
        <taxon>Eurotiales</taxon>
        <taxon>Aspergillaceae</taxon>
        <taxon>Aspergillus</taxon>
        <taxon>Aspergillus subgen. Circumdati</taxon>
    </lineage>
</organism>
<dbReference type="Gene3D" id="4.10.240.10">
    <property type="entry name" value="Zn(2)-C6 fungal-type DNA-binding domain"/>
    <property type="match status" value="1"/>
</dbReference>
<keyword evidence="2" id="KW-0238">DNA-binding</keyword>
<keyword evidence="3" id="KW-0804">Transcription</keyword>
<evidence type="ECO:0000256" key="3">
    <source>
        <dbReference type="ARBA" id="ARBA00023163"/>
    </source>
</evidence>
<evidence type="ECO:0000256" key="4">
    <source>
        <dbReference type="ARBA" id="ARBA00023242"/>
    </source>
</evidence>
<dbReference type="SMART" id="SM00066">
    <property type="entry name" value="GAL4"/>
    <property type="match status" value="1"/>
</dbReference>
<dbReference type="SUPFAM" id="SSF57701">
    <property type="entry name" value="Zn2/Cys6 DNA-binding domain"/>
    <property type="match status" value="1"/>
</dbReference>
<name>A0A5N7CEZ1_PETAA</name>
<dbReference type="EMBL" id="ML735237">
    <property type="protein sequence ID" value="KAE8392469.1"/>
    <property type="molecule type" value="Genomic_DNA"/>
</dbReference>
<dbReference type="Proteomes" id="UP000326877">
    <property type="component" value="Unassembled WGS sequence"/>
</dbReference>
<gene>
    <name evidence="7" type="ORF">BDV23DRAFT_181618</name>
</gene>
<dbReference type="InterPro" id="IPR036864">
    <property type="entry name" value="Zn2-C6_fun-type_DNA-bd_sf"/>
</dbReference>
<feature type="domain" description="Zn(2)-C6 fungal-type" evidence="6">
    <location>
        <begin position="10"/>
        <end position="38"/>
    </location>
</feature>
<keyword evidence="4" id="KW-0539">Nucleus</keyword>
<dbReference type="PANTHER" id="PTHR38111">
    <property type="entry name" value="ZN(2)-C6 FUNGAL-TYPE DOMAIN-CONTAINING PROTEIN-RELATED"/>
    <property type="match status" value="1"/>
</dbReference>
<evidence type="ECO:0000256" key="1">
    <source>
        <dbReference type="ARBA" id="ARBA00023015"/>
    </source>
</evidence>
<dbReference type="PROSITE" id="PS00463">
    <property type="entry name" value="ZN2_CY6_FUNGAL_1"/>
    <property type="match status" value="1"/>
</dbReference>
<dbReference type="OrthoDB" id="3525185at2759"/>
<proteinExistence type="predicted"/>
<sequence>MVGVGGRSKGCITCRRRKLKCDEGKPDCERCTKGGFQCEGYIKYAEFVNVTNRFAQRRPAKWKSSSQPRVPSCSSSKEQSHALLLADILPWDEQHIFTSYLVDRLFTWHEDEASPYAASWISVLYRSEDPAGLSMTSLRALATTYFGKVHGQTDLMRRGAVFYSQALQCLRVQLQFPDQALEPDLLVAILCLGIHELVTLTQSSAWLQHYKGLARITELRGPHRHQTGLGYALLPTLRTCIAVGCLVERKRCFLEDPSWKTTPWAGRMESKTPTDDLHDVLCDIPGLLDDFDKQTIWDPNIPGRALFQAQLCQRLLSILKELHCWRWKWQDDFPNTAFSAPLNEPVSPNPTKLPRSPFKNIIWFTDPCRATELITYDALLLILLRTAELLRMHIPNLVSTDLSDPLLPMQGTIEDIAIEICRMVEYHLQDLQRSSGAFMLLFPLNIAYRNLPARSTEANWLEEIMAVVANIHGFEISRRENMPGSGKPANFEAGGVEGMEVA</sequence>
<dbReference type="Pfam" id="PF00172">
    <property type="entry name" value="Zn_clus"/>
    <property type="match status" value="1"/>
</dbReference>
<evidence type="ECO:0000256" key="2">
    <source>
        <dbReference type="ARBA" id="ARBA00023125"/>
    </source>
</evidence>
<feature type="region of interest" description="Disordered" evidence="5">
    <location>
        <begin position="482"/>
        <end position="502"/>
    </location>
</feature>
<protein>
    <recommendedName>
        <fullName evidence="6">Zn(2)-C6 fungal-type domain-containing protein</fullName>
    </recommendedName>
</protein>
<accession>A0A5N7CEZ1</accession>
<dbReference type="GO" id="GO:0003677">
    <property type="term" value="F:DNA binding"/>
    <property type="evidence" value="ECO:0007669"/>
    <property type="project" value="UniProtKB-KW"/>
</dbReference>
<dbReference type="GO" id="GO:0008270">
    <property type="term" value="F:zinc ion binding"/>
    <property type="evidence" value="ECO:0007669"/>
    <property type="project" value="InterPro"/>
</dbReference>
<keyword evidence="1" id="KW-0805">Transcription regulation</keyword>
<evidence type="ECO:0000256" key="5">
    <source>
        <dbReference type="SAM" id="MobiDB-lite"/>
    </source>
</evidence>
<evidence type="ECO:0000313" key="7">
    <source>
        <dbReference type="EMBL" id="KAE8392469.1"/>
    </source>
</evidence>
<dbReference type="CDD" id="cd00067">
    <property type="entry name" value="GAL4"/>
    <property type="match status" value="1"/>
</dbReference>
<dbReference type="InterPro" id="IPR001138">
    <property type="entry name" value="Zn2Cys6_DnaBD"/>
</dbReference>
<reference evidence="7" key="1">
    <citation type="submission" date="2019-04" db="EMBL/GenBank/DDBJ databases">
        <title>Friends and foes A comparative genomics studyof 23 Aspergillus species from section Flavi.</title>
        <authorList>
            <consortium name="DOE Joint Genome Institute"/>
            <person name="Kjaerbolling I."/>
            <person name="Vesth T."/>
            <person name="Frisvad J.C."/>
            <person name="Nybo J.L."/>
            <person name="Theobald S."/>
            <person name="Kildgaard S."/>
            <person name="Isbrandt T."/>
            <person name="Kuo A."/>
            <person name="Sato A."/>
            <person name="Lyhne E.K."/>
            <person name="Kogle M.E."/>
            <person name="Wiebenga A."/>
            <person name="Kun R.S."/>
            <person name="Lubbers R.J."/>
            <person name="Makela M.R."/>
            <person name="Barry K."/>
            <person name="Chovatia M."/>
            <person name="Clum A."/>
            <person name="Daum C."/>
            <person name="Haridas S."/>
            <person name="He G."/>
            <person name="LaButti K."/>
            <person name="Lipzen A."/>
            <person name="Mondo S."/>
            <person name="Riley R."/>
            <person name="Salamov A."/>
            <person name="Simmons B.A."/>
            <person name="Magnuson J.K."/>
            <person name="Henrissat B."/>
            <person name="Mortensen U.H."/>
            <person name="Larsen T.O."/>
            <person name="Devries R.P."/>
            <person name="Grigoriev I.V."/>
            <person name="Machida M."/>
            <person name="Baker S.E."/>
            <person name="Andersen M.R."/>
        </authorList>
    </citation>
    <scope>NUCLEOTIDE SEQUENCE [LARGE SCALE GENOMIC DNA]</scope>
    <source>
        <strain evidence="7">IBT 14317</strain>
    </source>
</reference>